<reference evidence="6" key="1">
    <citation type="submission" date="2020-09" db="EMBL/GenBank/DDBJ databases">
        <title>A novel bacterium of genus Paenibacillus, isolated from South China Sea.</title>
        <authorList>
            <person name="Huang H."/>
            <person name="Mo K."/>
            <person name="Hu Y."/>
        </authorList>
    </citation>
    <scope>NUCLEOTIDE SEQUENCE</scope>
    <source>
        <strain evidence="6">IB182493</strain>
    </source>
</reference>
<dbReference type="SUPFAM" id="SSF46689">
    <property type="entry name" value="Homeodomain-like"/>
    <property type="match status" value="2"/>
</dbReference>
<keyword evidence="4" id="KW-0812">Transmembrane</keyword>
<dbReference type="InterPro" id="IPR009057">
    <property type="entry name" value="Homeodomain-like_sf"/>
</dbReference>
<dbReference type="PROSITE" id="PS01124">
    <property type="entry name" value="HTH_ARAC_FAMILY_2"/>
    <property type="match status" value="1"/>
</dbReference>
<keyword evidence="3" id="KW-0804">Transcription</keyword>
<dbReference type="SMART" id="SM00342">
    <property type="entry name" value="HTH_ARAC"/>
    <property type="match status" value="1"/>
</dbReference>
<dbReference type="PANTHER" id="PTHR43280">
    <property type="entry name" value="ARAC-FAMILY TRANSCRIPTIONAL REGULATOR"/>
    <property type="match status" value="1"/>
</dbReference>
<keyword evidence="2" id="KW-0238">DNA-binding</keyword>
<gene>
    <name evidence="6" type="ORF">IDH41_11015</name>
</gene>
<evidence type="ECO:0000256" key="3">
    <source>
        <dbReference type="ARBA" id="ARBA00023163"/>
    </source>
</evidence>
<name>A0A927CKZ7_9BACL</name>
<sequence>MWGKSFFRYAVYRKMLMYFVLIVALTVLAVSGTLYFMFASKTEQTIGKHVISMLQQTSYTSNVVQEQVGTIGSHLLNNHRIITVLMNKHLDRVQEHEAMNILTDIQSTYPFIKHLGIYNDNTKRYLSTAGTPYELNDKEKKQLTSMTELDYMSYFSQKLLPSYSMNTKAVENVITFILRPKYALTSSDKGAILIHVDEKYILKTIRSISSGSDNVFVMDSNGLVLSHTDPNQFMKRFDEQPYIQRILDYEGSSSHFKANIDDRNQLVTFVQSSQMNWYFVSIKPYDELIKDIAALRGYTMLVAIAILALGALTAYVATNKLYNPLGRLIGKVNDVTGRVYSDEKKNRNEFSLLSEAFTNVVDQAMTVETAQKQSFPVLKKTYLQHLLRGTHADLSSTHILNSAINKAFSSAYYMVVVAAIDCYEEFERKNDQTKQGLYRFSINNISSELLAKHAPNESIVVDERTMGILMLPEAPIDPDKLLLTLTEVQEVIRSYFHFTVSFGVGNLVTDRNDIQQSFASAYEYVKYRFFYGRQSVIQANLLQNKPYSSHAYPAQTEKKLIEALRLSHAEKIEQTLSQFIEQLQVMNYYQAFLCANQLLGSLHRHFEETLPIMQEHSKEYYTTVHALQHVETLEEVQSQLRKFCMLIQMLGEKKQPGRSDSMIDSVCAYLQEHYHNPDLGIETVAQMVQLSPGYLGKLFRSHTQTSFNDYLKNIRIEKAKKLLLSTNESVAVISEKVGIINTTYFFTLFKKTTGLSPTQFREQHENMN</sequence>
<dbReference type="InterPro" id="IPR018060">
    <property type="entry name" value="HTH_AraC"/>
</dbReference>
<dbReference type="AlphaFoldDB" id="A0A927CKZ7"/>
<protein>
    <submittedName>
        <fullName evidence="6">Helix-turn-helix domain-containing protein</fullName>
    </submittedName>
</protein>
<evidence type="ECO:0000259" key="5">
    <source>
        <dbReference type="PROSITE" id="PS01124"/>
    </source>
</evidence>
<dbReference type="InterPro" id="IPR018062">
    <property type="entry name" value="HTH_AraC-typ_CS"/>
</dbReference>
<evidence type="ECO:0000256" key="2">
    <source>
        <dbReference type="ARBA" id="ARBA00023125"/>
    </source>
</evidence>
<proteinExistence type="predicted"/>
<dbReference type="GO" id="GO:0043565">
    <property type="term" value="F:sequence-specific DNA binding"/>
    <property type="evidence" value="ECO:0007669"/>
    <property type="project" value="InterPro"/>
</dbReference>
<evidence type="ECO:0000313" key="7">
    <source>
        <dbReference type="Proteomes" id="UP000632125"/>
    </source>
</evidence>
<keyword evidence="4" id="KW-1133">Transmembrane helix</keyword>
<evidence type="ECO:0000256" key="4">
    <source>
        <dbReference type="SAM" id="Phobius"/>
    </source>
</evidence>
<evidence type="ECO:0000256" key="1">
    <source>
        <dbReference type="ARBA" id="ARBA00023015"/>
    </source>
</evidence>
<feature type="transmembrane region" description="Helical" evidence="4">
    <location>
        <begin position="15"/>
        <end position="38"/>
    </location>
</feature>
<feature type="domain" description="HTH araC/xylS-type" evidence="5">
    <location>
        <begin position="664"/>
        <end position="763"/>
    </location>
</feature>
<dbReference type="Gene3D" id="1.10.10.60">
    <property type="entry name" value="Homeodomain-like"/>
    <property type="match status" value="2"/>
</dbReference>
<keyword evidence="4" id="KW-0472">Membrane</keyword>
<dbReference type="Pfam" id="PF12833">
    <property type="entry name" value="HTH_18"/>
    <property type="match status" value="1"/>
</dbReference>
<keyword evidence="1" id="KW-0805">Transcription regulation</keyword>
<comment type="caution">
    <text evidence="6">The sequence shown here is derived from an EMBL/GenBank/DDBJ whole genome shotgun (WGS) entry which is preliminary data.</text>
</comment>
<keyword evidence="7" id="KW-1185">Reference proteome</keyword>
<dbReference type="GO" id="GO:0003700">
    <property type="term" value="F:DNA-binding transcription factor activity"/>
    <property type="evidence" value="ECO:0007669"/>
    <property type="project" value="InterPro"/>
</dbReference>
<dbReference type="Gene3D" id="3.30.450.20">
    <property type="entry name" value="PAS domain"/>
    <property type="match status" value="1"/>
</dbReference>
<organism evidence="6 7">
    <name type="scientific">Paenibacillus arenilitoris</name>
    <dbReference type="NCBI Taxonomy" id="2772299"/>
    <lineage>
        <taxon>Bacteria</taxon>
        <taxon>Bacillati</taxon>
        <taxon>Bacillota</taxon>
        <taxon>Bacilli</taxon>
        <taxon>Bacillales</taxon>
        <taxon>Paenibacillaceae</taxon>
        <taxon>Paenibacillus</taxon>
    </lineage>
</organism>
<dbReference type="EMBL" id="JACXIY010000013">
    <property type="protein sequence ID" value="MBD2869112.1"/>
    <property type="molecule type" value="Genomic_DNA"/>
</dbReference>
<dbReference type="RefSeq" id="WP_190860934.1">
    <property type="nucleotide sequence ID" value="NZ_JACXIY010000013.1"/>
</dbReference>
<evidence type="ECO:0000313" key="6">
    <source>
        <dbReference type="EMBL" id="MBD2869112.1"/>
    </source>
</evidence>
<dbReference type="PANTHER" id="PTHR43280:SF28">
    <property type="entry name" value="HTH-TYPE TRANSCRIPTIONAL ACTIVATOR RHAS"/>
    <property type="match status" value="1"/>
</dbReference>
<dbReference type="PROSITE" id="PS00041">
    <property type="entry name" value="HTH_ARAC_FAMILY_1"/>
    <property type="match status" value="1"/>
</dbReference>
<dbReference type="Proteomes" id="UP000632125">
    <property type="component" value="Unassembled WGS sequence"/>
</dbReference>
<accession>A0A927CKZ7</accession>
<feature type="transmembrane region" description="Helical" evidence="4">
    <location>
        <begin position="298"/>
        <end position="317"/>
    </location>
</feature>